<evidence type="ECO:0000256" key="1">
    <source>
        <dbReference type="SAM" id="MobiDB-lite"/>
    </source>
</evidence>
<feature type="compositionally biased region" description="Low complexity" evidence="1">
    <location>
        <begin position="23"/>
        <end position="49"/>
    </location>
</feature>
<dbReference type="Proteomes" id="UP000041254">
    <property type="component" value="Unassembled WGS sequence"/>
</dbReference>
<evidence type="ECO:0000313" key="2">
    <source>
        <dbReference type="EMBL" id="CEM20847.1"/>
    </source>
</evidence>
<name>A0A0G4G016_VITBC</name>
<dbReference type="AlphaFoldDB" id="A0A0G4G016"/>
<dbReference type="EMBL" id="CDMY01000531">
    <property type="protein sequence ID" value="CEM20847.1"/>
    <property type="molecule type" value="Genomic_DNA"/>
</dbReference>
<proteinExistence type="predicted"/>
<dbReference type="PhylomeDB" id="A0A0G4G016"/>
<feature type="compositionally biased region" description="Polar residues" evidence="1">
    <location>
        <begin position="100"/>
        <end position="110"/>
    </location>
</feature>
<sequence length="168" mass="18952">MSRLNGLSRIQWPRKSQTPSLCQEEGAGPQEGQQTRGEGQQQEQEGQQQLNPFNLPDQGSLWPKERGEKNNESSSESNDENEDWERCQSGGLPRIRSMPSHPNVQASSIKPDQKSEETYDEIEEGQAEDERPSKIARVMMETDLSRLGEGEGGATMADTISWMERMEE</sequence>
<feature type="compositionally biased region" description="Acidic residues" evidence="1">
    <location>
        <begin position="118"/>
        <end position="127"/>
    </location>
</feature>
<dbReference type="VEuPathDB" id="CryptoDB:Vbra_16513"/>
<accession>A0A0G4G016</accession>
<reference evidence="2 3" key="1">
    <citation type="submission" date="2014-11" db="EMBL/GenBank/DDBJ databases">
        <authorList>
            <person name="Zhu J."/>
            <person name="Qi W."/>
            <person name="Song R."/>
        </authorList>
    </citation>
    <scope>NUCLEOTIDE SEQUENCE [LARGE SCALE GENOMIC DNA]</scope>
</reference>
<gene>
    <name evidence="2" type="ORF">Vbra_16513</name>
</gene>
<keyword evidence="3" id="KW-1185">Reference proteome</keyword>
<organism evidence="2 3">
    <name type="scientific">Vitrella brassicaformis (strain CCMP3155)</name>
    <dbReference type="NCBI Taxonomy" id="1169540"/>
    <lineage>
        <taxon>Eukaryota</taxon>
        <taxon>Sar</taxon>
        <taxon>Alveolata</taxon>
        <taxon>Colpodellida</taxon>
        <taxon>Vitrellaceae</taxon>
        <taxon>Vitrella</taxon>
    </lineage>
</organism>
<evidence type="ECO:0000313" key="3">
    <source>
        <dbReference type="Proteomes" id="UP000041254"/>
    </source>
</evidence>
<feature type="region of interest" description="Disordered" evidence="1">
    <location>
        <begin position="1"/>
        <end position="168"/>
    </location>
</feature>
<protein>
    <submittedName>
        <fullName evidence="2">Uncharacterized protein</fullName>
    </submittedName>
</protein>
<dbReference type="InParanoid" id="A0A0G4G016"/>